<protein>
    <submittedName>
        <fullName evidence="2">Uncharacterized protein</fullName>
    </submittedName>
</protein>
<name>A0A9P6IJT5_9FUNG</name>
<organism evidence="2 3">
    <name type="scientific">Modicella reniformis</name>
    <dbReference type="NCBI Taxonomy" id="1440133"/>
    <lineage>
        <taxon>Eukaryota</taxon>
        <taxon>Fungi</taxon>
        <taxon>Fungi incertae sedis</taxon>
        <taxon>Mucoromycota</taxon>
        <taxon>Mortierellomycotina</taxon>
        <taxon>Mortierellomycetes</taxon>
        <taxon>Mortierellales</taxon>
        <taxon>Mortierellaceae</taxon>
        <taxon>Modicella</taxon>
    </lineage>
</organism>
<comment type="caution">
    <text evidence="2">The sequence shown here is derived from an EMBL/GenBank/DDBJ whole genome shotgun (WGS) entry which is preliminary data.</text>
</comment>
<dbReference type="EMBL" id="JAAAHW010010313">
    <property type="protein sequence ID" value="KAF9927647.1"/>
    <property type="molecule type" value="Genomic_DNA"/>
</dbReference>
<dbReference type="OrthoDB" id="2425473at2759"/>
<dbReference type="Proteomes" id="UP000749646">
    <property type="component" value="Unassembled WGS sequence"/>
</dbReference>
<keyword evidence="3" id="KW-1185">Reference proteome</keyword>
<evidence type="ECO:0000256" key="1">
    <source>
        <dbReference type="SAM" id="MobiDB-lite"/>
    </source>
</evidence>
<accession>A0A9P6IJT5</accession>
<proteinExistence type="predicted"/>
<feature type="non-terminal residue" evidence="2">
    <location>
        <position position="1"/>
    </location>
</feature>
<sequence>MHISGSSSPEGSPPRPSALPLRPLQHFYSPVLGHKAIQAYLNPSSNEAFILWSQIQDSFNTVAHIRGASFMVDDSNEVILPLRIPYYQDVELEVVLAHEMQPKSHAPLNERASPLGTQQKSFTAHAAVSQDPYVAVAPTQPPRATTTTDDGVSPFATRLHSLSLDASWTAEFDEPFEDDLFNTLIPSAHRERPTAQVDYNDVNPLPLTPEAGSERLEISHQSDTPTSCVTEEVASDVDGTADQPATEEPTLPQSGPLLTLDADSYLMQTELGRALEQYSAKLTLGNSFMQGYKGLFALFVQDFLAGEYAGAESLKHLMTGLLMKVLGEMDRDNAVNMRERSLELQHEAIVRLGSMQSRVQVLMTKSYKLFEDTIPRLFIILRVGTQKLDRVNSANNKFRFYFLCECGKHTEESTPLASSSKHQIHMAQHKGYDITRPNTFLAKYGPYVLTIMEMLRYGITADEFVVPSMAHLDILDEGDSLSSHDIERSSFQSNLDDTMDYIRGQLESTPNARNISSTDIMKQSVLEDYELRRMETFLEQDENPRPFGDMYKIVTPEGFVKWVCGVHFRGCHRAKELDYLRRVIDHSIGKLNEQDGSATITCRSASSALEFYTVLERTRGVYALEMNFGWDASKTDVRMLCDAVMASNVSILSLRGLTGQERSLNDTHRESRLGPLTLLMDDGKLQALLIEGSELLDSGLGLGGIPVSGLRKLQLGLGKFSKDIQNSFFRLLQRLTDLVDLRLDCVDLDQAYDILKRQFGSLRLPHLSMLTLATPGNLVWLNQKARTMAMFSICPGSKRMIEDHEDLTTIYVPFQSDKLASTISWFERQYGHRHQPPVITFST</sequence>
<reference evidence="2" key="1">
    <citation type="journal article" date="2020" name="Fungal Divers.">
        <title>Resolving the Mortierellaceae phylogeny through synthesis of multi-gene phylogenetics and phylogenomics.</title>
        <authorList>
            <person name="Vandepol N."/>
            <person name="Liber J."/>
            <person name="Desiro A."/>
            <person name="Na H."/>
            <person name="Kennedy M."/>
            <person name="Barry K."/>
            <person name="Grigoriev I.V."/>
            <person name="Miller A.N."/>
            <person name="O'Donnell K."/>
            <person name="Stajich J.E."/>
            <person name="Bonito G."/>
        </authorList>
    </citation>
    <scope>NUCLEOTIDE SEQUENCE</scope>
    <source>
        <strain evidence="2">MES-2147</strain>
    </source>
</reference>
<feature type="region of interest" description="Disordered" evidence="1">
    <location>
        <begin position="237"/>
        <end position="257"/>
    </location>
</feature>
<dbReference type="AlphaFoldDB" id="A0A9P6IJT5"/>
<evidence type="ECO:0000313" key="3">
    <source>
        <dbReference type="Proteomes" id="UP000749646"/>
    </source>
</evidence>
<gene>
    <name evidence="2" type="ORF">BGZ65_006688</name>
</gene>
<evidence type="ECO:0000313" key="2">
    <source>
        <dbReference type="EMBL" id="KAF9927647.1"/>
    </source>
</evidence>